<comment type="catalytic activity">
    <reaction evidence="10">
        <text>nicotinate beta-D-ribonucleotide + CO2 + diphosphate = quinolinate + 5-phospho-alpha-D-ribose 1-diphosphate + 2 H(+)</text>
        <dbReference type="Rhea" id="RHEA:12733"/>
        <dbReference type="ChEBI" id="CHEBI:15378"/>
        <dbReference type="ChEBI" id="CHEBI:16526"/>
        <dbReference type="ChEBI" id="CHEBI:29959"/>
        <dbReference type="ChEBI" id="CHEBI:33019"/>
        <dbReference type="ChEBI" id="CHEBI:57502"/>
        <dbReference type="ChEBI" id="CHEBI:58017"/>
        <dbReference type="EC" id="2.4.2.19"/>
    </reaction>
</comment>
<dbReference type="Gene3D" id="3.90.1170.20">
    <property type="entry name" value="Quinolinate phosphoribosyl transferase, N-terminal domain"/>
    <property type="match status" value="1"/>
</dbReference>
<dbReference type="InterPro" id="IPR022412">
    <property type="entry name" value="Quinolinate_PRibosylTrfase_N"/>
</dbReference>
<dbReference type="SUPFAM" id="SSF54675">
    <property type="entry name" value="Nicotinate/Quinolinate PRTase N-terminal domain-like"/>
    <property type="match status" value="1"/>
</dbReference>
<dbReference type="InterPro" id="IPR027277">
    <property type="entry name" value="NadC/ModD"/>
</dbReference>
<evidence type="ECO:0000259" key="14">
    <source>
        <dbReference type="Pfam" id="PF01729"/>
    </source>
</evidence>
<keyword evidence="6" id="KW-0662">Pyridine nucleotide biosynthesis</keyword>
<dbReference type="UniPathway" id="UPA00253">
    <property type="reaction ID" value="UER00331"/>
</dbReference>
<dbReference type="EC" id="2.4.2.19" evidence="5"/>
<dbReference type="InterPro" id="IPR036068">
    <property type="entry name" value="Nicotinate_pribotase-like_C"/>
</dbReference>
<feature type="binding site" evidence="13">
    <location>
        <position position="199"/>
    </location>
    <ligand>
        <name>substrate</name>
    </ligand>
</feature>
<dbReference type="Pfam" id="PF01729">
    <property type="entry name" value="QRPTase_C"/>
    <property type="match status" value="1"/>
</dbReference>
<dbReference type="GO" id="GO:0005737">
    <property type="term" value="C:cytoplasm"/>
    <property type="evidence" value="ECO:0007669"/>
    <property type="project" value="TreeGrafter"/>
</dbReference>
<dbReference type="PANTHER" id="PTHR32179">
    <property type="entry name" value="NICOTINATE-NUCLEOTIDE PYROPHOSPHORYLASE [CARBOXYLATING]"/>
    <property type="match status" value="1"/>
</dbReference>
<feature type="binding site" evidence="13">
    <location>
        <position position="168"/>
    </location>
    <ligand>
        <name>substrate</name>
    </ligand>
</feature>
<feature type="binding site" evidence="13">
    <location>
        <begin position="244"/>
        <end position="246"/>
    </location>
    <ligand>
        <name>substrate</name>
    </ligand>
</feature>
<organism evidence="16">
    <name type="scientific">uncultured Bacteroidota bacterium</name>
    <dbReference type="NCBI Taxonomy" id="152509"/>
    <lineage>
        <taxon>Bacteria</taxon>
        <taxon>Pseudomonadati</taxon>
        <taxon>Bacteroidota</taxon>
        <taxon>environmental samples</taxon>
    </lineage>
</organism>
<evidence type="ECO:0000256" key="11">
    <source>
        <dbReference type="ARBA" id="ARBA00069173"/>
    </source>
</evidence>
<comment type="subunit">
    <text evidence="4">Hexamer formed by 3 homodimers.</text>
</comment>
<dbReference type="PANTHER" id="PTHR32179:SF3">
    <property type="entry name" value="NICOTINATE-NUCLEOTIDE PYROPHOSPHORYLASE [CARBOXYLATING]"/>
    <property type="match status" value="1"/>
</dbReference>
<feature type="binding site" evidence="13">
    <location>
        <begin position="265"/>
        <end position="267"/>
    </location>
    <ligand>
        <name>substrate</name>
    </ligand>
</feature>
<keyword evidence="8 12" id="KW-0808">Transferase</keyword>
<sequence length="285" mass="30814">MHDLLHDASVLRLVHIALAEDIRRGDVTTEAIIDPSWQARATMVAKADGVLCGLPIAELVFRTVDPDTVWDALVEDGSTVPSGTPIAHVYGKASALLAAERTALNFLQRMSGVATLARRYVEAVQGTGARILDTRKTIPAWRLLDKYACRIGGAINHRFGLDDMVLIKDNHIAAAGSIAAALNAVRSIWEAGRIPIEIEVQSLDQLDDALACGGFHRIMFDNFSLEELRRGVALVNRRYETEASGGVRLETVRAIAETGVDFISVGALTHSAPALDISMDIALEK</sequence>
<evidence type="ECO:0000256" key="1">
    <source>
        <dbReference type="ARBA" id="ARBA00003237"/>
    </source>
</evidence>
<feature type="binding site" evidence="13">
    <location>
        <position position="221"/>
    </location>
    <ligand>
        <name>substrate</name>
    </ligand>
</feature>
<reference evidence="16" key="2">
    <citation type="journal article" date="2012" name="PLoS ONE">
        <title>A Deeply Branching Thermophilic Bacterium with an Ancient Acetyl-CoA Pathway Dominates a Subsurface Ecosystem.</title>
        <authorList>
            <person name="Takami H."/>
            <person name="Noguchi H."/>
            <person name="Takaki Y."/>
            <person name="Uchiyama I."/>
            <person name="Toyoda A."/>
            <person name="Nishi S."/>
            <person name="Chee G.-J."/>
            <person name="Arai W."/>
            <person name="Nunoura T."/>
            <person name="Itoh T."/>
            <person name="Hattori M."/>
            <person name="Takai K."/>
        </authorList>
    </citation>
    <scope>NUCLEOTIDE SEQUENCE</scope>
</reference>
<dbReference type="CDD" id="cd01572">
    <property type="entry name" value="QPRTase"/>
    <property type="match status" value="1"/>
</dbReference>
<evidence type="ECO:0000256" key="6">
    <source>
        <dbReference type="ARBA" id="ARBA00022642"/>
    </source>
</evidence>
<dbReference type="InterPro" id="IPR013785">
    <property type="entry name" value="Aldolase_TIM"/>
</dbReference>
<accession>H5SG27</accession>
<dbReference type="NCBIfam" id="TIGR00078">
    <property type="entry name" value="nadC"/>
    <property type="match status" value="1"/>
</dbReference>
<dbReference type="InterPro" id="IPR004393">
    <property type="entry name" value="NadC"/>
</dbReference>
<dbReference type="FunFam" id="3.90.1170.20:FF:000001">
    <property type="entry name" value="Nicotinate-nucleotide diphosphorylase (Carboxylating)"/>
    <property type="match status" value="1"/>
</dbReference>
<dbReference type="Gene3D" id="3.20.20.70">
    <property type="entry name" value="Aldolase class I"/>
    <property type="match status" value="1"/>
</dbReference>
<feature type="binding site" evidence="13">
    <location>
        <position position="101"/>
    </location>
    <ligand>
        <name>substrate</name>
    </ligand>
</feature>
<dbReference type="EMBL" id="AP011709">
    <property type="protein sequence ID" value="BAL55113.1"/>
    <property type="molecule type" value="Genomic_DNA"/>
</dbReference>
<dbReference type="InterPro" id="IPR002638">
    <property type="entry name" value="Quinolinate_PRibosylTrfase_C"/>
</dbReference>
<name>H5SG27_9BACT</name>
<evidence type="ECO:0000256" key="7">
    <source>
        <dbReference type="ARBA" id="ARBA00022676"/>
    </source>
</evidence>
<dbReference type="GO" id="GO:0004514">
    <property type="term" value="F:nicotinate-nucleotide diphosphorylase (carboxylating) activity"/>
    <property type="evidence" value="ECO:0007669"/>
    <property type="project" value="UniProtKB-EC"/>
</dbReference>
<dbReference type="InterPro" id="IPR037128">
    <property type="entry name" value="Quinolinate_PRibosylTase_N_sf"/>
</dbReference>
<comment type="similarity">
    <text evidence="3 12">Belongs to the NadC/ModD family.</text>
</comment>
<dbReference type="AlphaFoldDB" id="H5SG27"/>
<evidence type="ECO:0000256" key="4">
    <source>
        <dbReference type="ARBA" id="ARBA00011218"/>
    </source>
</evidence>
<protein>
    <recommendedName>
        <fullName evidence="11">Probable nicotinate-nucleotide pyrophosphorylase [carboxylating]</fullName>
        <ecNumber evidence="5">2.4.2.19</ecNumber>
    </recommendedName>
    <alternativeName>
        <fullName evidence="9">Quinolinate phosphoribosyltransferase [decarboxylating]</fullName>
    </alternativeName>
</protein>
<evidence type="ECO:0000256" key="8">
    <source>
        <dbReference type="ARBA" id="ARBA00022679"/>
    </source>
</evidence>
<keyword evidence="7 12" id="KW-0328">Glycosyltransferase</keyword>
<dbReference type="SUPFAM" id="SSF51690">
    <property type="entry name" value="Nicotinate/Quinolinate PRTase C-terminal domain-like"/>
    <property type="match status" value="1"/>
</dbReference>
<dbReference type="GO" id="GO:0009435">
    <property type="term" value="P:NAD+ biosynthetic process"/>
    <property type="evidence" value="ECO:0007669"/>
    <property type="project" value="UniProtKB-UniPathway"/>
</dbReference>
<comment type="pathway">
    <text evidence="2">Cofactor biosynthesis; NAD(+) biosynthesis; nicotinate D-ribonucleotide from quinolinate: step 1/1.</text>
</comment>
<evidence type="ECO:0000256" key="2">
    <source>
        <dbReference type="ARBA" id="ARBA00004893"/>
    </source>
</evidence>
<evidence type="ECO:0000256" key="9">
    <source>
        <dbReference type="ARBA" id="ARBA00033102"/>
    </source>
</evidence>
<feature type="binding site" evidence="13">
    <location>
        <position position="158"/>
    </location>
    <ligand>
        <name>substrate</name>
    </ligand>
</feature>
<dbReference type="FunFam" id="3.20.20.70:FF:000030">
    <property type="entry name" value="Nicotinate-nucleotide pyrophosphorylase, carboxylating"/>
    <property type="match status" value="1"/>
</dbReference>
<feature type="domain" description="Quinolinate phosphoribosyl transferase N-terminal" evidence="15">
    <location>
        <begin position="26"/>
        <end position="111"/>
    </location>
</feature>
<evidence type="ECO:0000313" key="16">
    <source>
        <dbReference type="EMBL" id="BAL55113.1"/>
    </source>
</evidence>
<comment type="function">
    <text evidence="1">Involved in the catabolism of quinolinic acid (QA).</text>
</comment>
<evidence type="ECO:0000256" key="12">
    <source>
        <dbReference type="PIRNR" id="PIRNR006250"/>
    </source>
</evidence>
<proteinExistence type="inferred from homology"/>
<evidence type="ECO:0000256" key="3">
    <source>
        <dbReference type="ARBA" id="ARBA00009400"/>
    </source>
</evidence>
<evidence type="ECO:0000256" key="13">
    <source>
        <dbReference type="PIRSR" id="PIRSR006250-1"/>
    </source>
</evidence>
<dbReference type="PIRSF" id="PIRSF006250">
    <property type="entry name" value="NadC_ModD"/>
    <property type="match status" value="1"/>
</dbReference>
<dbReference type="GO" id="GO:0034213">
    <property type="term" value="P:quinolinate catabolic process"/>
    <property type="evidence" value="ECO:0007669"/>
    <property type="project" value="TreeGrafter"/>
</dbReference>
<evidence type="ECO:0000256" key="5">
    <source>
        <dbReference type="ARBA" id="ARBA00011944"/>
    </source>
</evidence>
<feature type="domain" description="Quinolinate phosphoribosyl transferase C-terminal" evidence="14">
    <location>
        <begin position="113"/>
        <end position="280"/>
    </location>
</feature>
<feature type="binding site" evidence="13">
    <location>
        <begin position="134"/>
        <end position="136"/>
    </location>
    <ligand>
        <name>substrate</name>
    </ligand>
</feature>
<reference evidence="16" key="1">
    <citation type="journal article" date="2005" name="Environ. Microbiol.">
        <title>Genetic and functional properties of uncultivated thermophilic crenarchaeotes from a subsurface gold mine as revealed by analysis of genome fragments.</title>
        <authorList>
            <person name="Nunoura T."/>
            <person name="Hirayama H."/>
            <person name="Takami H."/>
            <person name="Oida H."/>
            <person name="Nishi S."/>
            <person name="Shimamura S."/>
            <person name="Suzuki Y."/>
            <person name="Inagaki F."/>
            <person name="Takai K."/>
            <person name="Nealson K.H."/>
            <person name="Horikoshi K."/>
        </authorList>
    </citation>
    <scope>NUCLEOTIDE SEQUENCE</scope>
</reference>
<evidence type="ECO:0000259" key="15">
    <source>
        <dbReference type="Pfam" id="PF02749"/>
    </source>
</evidence>
<dbReference type="Pfam" id="PF02749">
    <property type="entry name" value="QRPTase_N"/>
    <property type="match status" value="1"/>
</dbReference>
<evidence type="ECO:0000256" key="10">
    <source>
        <dbReference type="ARBA" id="ARBA00047445"/>
    </source>
</evidence>
<gene>
    <name evidence="16" type="ORF">HGMM_F23B02C52</name>
</gene>